<evidence type="ECO:0000256" key="4">
    <source>
        <dbReference type="ARBA" id="ARBA00023163"/>
    </source>
</evidence>
<dbReference type="PROSITE" id="PS50066">
    <property type="entry name" value="MADS_BOX_2"/>
    <property type="match status" value="1"/>
</dbReference>
<evidence type="ECO:0000313" key="9">
    <source>
        <dbReference type="Proteomes" id="UP001179952"/>
    </source>
</evidence>
<feature type="domain" description="MADS-box" evidence="7">
    <location>
        <begin position="1"/>
        <end position="49"/>
    </location>
</feature>
<keyword evidence="2" id="KW-0805">Transcription regulation</keyword>
<dbReference type="GO" id="GO:0046983">
    <property type="term" value="F:protein dimerization activity"/>
    <property type="evidence" value="ECO:0007669"/>
    <property type="project" value="InterPro"/>
</dbReference>
<keyword evidence="6" id="KW-0175">Coiled coil</keyword>
<accession>A0AAV9BHW9</accession>
<evidence type="ECO:0000256" key="5">
    <source>
        <dbReference type="ARBA" id="ARBA00023242"/>
    </source>
</evidence>
<evidence type="ECO:0000313" key="8">
    <source>
        <dbReference type="EMBL" id="KAK1275913.1"/>
    </source>
</evidence>
<name>A0AAV9BHW9_ACOGR</name>
<dbReference type="AlphaFoldDB" id="A0AAV9BHW9"/>
<comment type="subcellular location">
    <subcellularLocation>
        <location evidence="1">Nucleus</location>
    </subcellularLocation>
</comment>
<keyword evidence="9" id="KW-1185">Reference proteome</keyword>
<sequence>MGRKPTKLGYIANDALRRRTFLKRETSLLKKASELSVLCDVPACVLIASPCDPNRVIIWPSPVHARNLIDLVRRDWSSVRGKRALDQDAFLSREVARLKDQLQKVEREIREAEAKVTMMRYLRGEGCADRLEEVGFLVEEKARAVAERIERLNGLLLLVAQVPDEAFINQPELGPNGASG</sequence>
<dbReference type="InterPro" id="IPR002100">
    <property type="entry name" value="TF_MADSbox"/>
</dbReference>
<dbReference type="InterPro" id="IPR033897">
    <property type="entry name" value="SRF-like_MADS-box"/>
</dbReference>
<dbReference type="PRINTS" id="PR00404">
    <property type="entry name" value="MADSDOMAIN"/>
</dbReference>
<evidence type="ECO:0000259" key="7">
    <source>
        <dbReference type="PROSITE" id="PS50066"/>
    </source>
</evidence>
<dbReference type="InterPro" id="IPR036879">
    <property type="entry name" value="TF_MADSbox_sf"/>
</dbReference>
<dbReference type="Gene3D" id="3.40.1810.10">
    <property type="entry name" value="Transcription factor, MADS-box"/>
    <property type="match status" value="1"/>
</dbReference>
<dbReference type="Pfam" id="PF00319">
    <property type="entry name" value="SRF-TF"/>
    <property type="match status" value="1"/>
</dbReference>
<evidence type="ECO:0000256" key="2">
    <source>
        <dbReference type="ARBA" id="ARBA00023015"/>
    </source>
</evidence>
<evidence type="ECO:0000256" key="6">
    <source>
        <dbReference type="SAM" id="Coils"/>
    </source>
</evidence>
<protein>
    <submittedName>
        <fullName evidence="8">Floral homeotic protein GLOBOSA</fullName>
    </submittedName>
</protein>
<comment type="caution">
    <text evidence="8">The sequence shown here is derived from an EMBL/GenBank/DDBJ whole genome shotgun (WGS) entry which is preliminary data.</text>
</comment>
<dbReference type="GO" id="GO:0000981">
    <property type="term" value="F:DNA-binding transcription factor activity, RNA polymerase II-specific"/>
    <property type="evidence" value="ECO:0007669"/>
    <property type="project" value="InterPro"/>
</dbReference>
<gene>
    <name evidence="8" type="ORF">QJS04_geneDACA004136</name>
</gene>
<keyword evidence="5" id="KW-0539">Nucleus</keyword>
<dbReference type="SUPFAM" id="SSF55455">
    <property type="entry name" value="SRF-like"/>
    <property type="match status" value="1"/>
</dbReference>
<dbReference type="SMART" id="SM00432">
    <property type="entry name" value="MADS"/>
    <property type="match status" value="1"/>
</dbReference>
<reference evidence="8" key="2">
    <citation type="submission" date="2023-06" db="EMBL/GenBank/DDBJ databases">
        <authorList>
            <person name="Ma L."/>
            <person name="Liu K.-W."/>
            <person name="Li Z."/>
            <person name="Hsiao Y.-Y."/>
            <person name="Qi Y."/>
            <person name="Fu T."/>
            <person name="Tang G."/>
            <person name="Zhang D."/>
            <person name="Sun W.-H."/>
            <person name="Liu D.-K."/>
            <person name="Li Y."/>
            <person name="Chen G.-Z."/>
            <person name="Liu X.-D."/>
            <person name="Liao X.-Y."/>
            <person name="Jiang Y.-T."/>
            <person name="Yu X."/>
            <person name="Hao Y."/>
            <person name="Huang J."/>
            <person name="Zhao X.-W."/>
            <person name="Ke S."/>
            <person name="Chen Y.-Y."/>
            <person name="Wu W.-L."/>
            <person name="Hsu J.-L."/>
            <person name="Lin Y.-F."/>
            <person name="Huang M.-D."/>
            <person name="Li C.-Y."/>
            <person name="Huang L."/>
            <person name="Wang Z.-W."/>
            <person name="Zhao X."/>
            <person name="Zhong W.-Y."/>
            <person name="Peng D.-H."/>
            <person name="Ahmad S."/>
            <person name="Lan S."/>
            <person name="Zhang J.-S."/>
            <person name="Tsai W.-C."/>
            <person name="Van De Peer Y."/>
            <person name="Liu Z.-J."/>
        </authorList>
    </citation>
    <scope>NUCLEOTIDE SEQUENCE</scope>
    <source>
        <strain evidence="8">SCP</strain>
        <tissue evidence="8">Leaves</tissue>
    </source>
</reference>
<dbReference type="EMBL" id="JAUJYN010000003">
    <property type="protein sequence ID" value="KAK1275913.1"/>
    <property type="molecule type" value="Genomic_DNA"/>
</dbReference>
<dbReference type="InterPro" id="IPR050142">
    <property type="entry name" value="MADS-box/MEF2_TF"/>
</dbReference>
<keyword evidence="3" id="KW-0238">DNA-binding</keyword>
<dbReference type="CDD" id="cd00266">
    <property type="entry name" value="MADS_SRF_like"/>
    <property type="match status" value="1"/>
</dbReference>
<dbReference type="Proteomes" id="UP001179952">
    <property type="component" value="Unassembled WGS sequence"/>
</dbReference>
<dbReference type="PANTHER" id="PTHR48019">
    <property type="entry name" value="SERUM RESPONSE FACTOR HOMOLOG"/>
    <property type="match status" value="1"/>
</dbReference>
<keyword evidence="4" id="KW-0804">Transcription</keyword>
<feature type="coiled-coil region" evidence="6">
    <location>
        <begin position="88"/>
        <end position="122"/>
    </location>
</feature>
<proteinExistence type="predicted"/>
<dbReference type="GO" id="GO:0005634">
    <property type="term" value="C:nucleus"/>
    <property type="evidence" value="ECO:0007669"/>
    <property type="project" value="UniProtKB-SubCell"/>
</dbReference>
<evidence type="ECO:0000256" key="3">
    <source>
        <dbReference type="ARBA" id="ARBA00023125"/>
    </source>
</evidence>
<organism evidence="8 9">
    <name type="scientific">Acorus gramineus</name>
    <name type="common">Dwarf sweet flag</name>
    <dbReference type="NCBI Taxonomy" id="55184"/>
    <lineage>
        <taxon>Eukaryota</taxon>
        <taxon>Viridiplantae</taxon>
        <taxon>Streptophyta</taxon>
        <taxon>Embryophyta</taxon>
        <taxon>Tracheophyta</taxon>
        <taxon>Spermatophyta</taxon>
        <taxon>Magnoliopsida</taxon>
        <taxon>Liliopsida</taxon>
        <taxon>Acoraceae</taxon>
        <taxon>Acorus</taxon>
    </lineage>
</organism>
<dbReference type="GO" id="GO:0045944">
    <property type="term" value="P:positive regulation of transcription by RNA polymerase II"/>
    <property type="evidence" value="ECO:0007669"/>
    <property type="project" value="InterPro"/>
</dbReference>
<evidence type="ECO:0000256" key="1">
    <source>
        <dbReference type="ARBA" id="ARBA00004123"/>
    </source>
</evidence>
<reference evidence="8" key="1">
    <citation type="journal article" date="2023" name="Nat. Commun.">
        <title>Diploid and tetraploid genomes of Acorus and the evolution of monocots.</title>
        <authorList>
            <person name="Ma L."/>
            <person name="Liu K.W."/>
            <person name="Li Z."/>
            <person name="Hsiao Y.Y."/>
            <person name="Qi Y."/>
            <person name="Fu T."/>
            <person name="Tang G.D."/>
            <person name="Zhang D."/>
            <person name="Sun W.H."/>
            <person name="Liu D.K."/>
            <person name="Li Y."/>
            <person name="Chen G.Z."/>
            <person name="Liu X.D."/>
            <person name="Liao X.Y."/>
            <person name="Jiang Y.T."/>
            <person name="Yu X."/>
            <person name="Hao Y."/>
            <person name="Huang J."/>
            <person name="Zhao X.W."/>
            <person name="Ke S."/>
            <person name="Chen Y.Y."/>
            <person name="Wu W.L."/>
            <person name="Hsu J.L."/>
            <person name="Lin Y.F."/>
            <person name="Huang M.D."/>
            <person name="Li C.Y."/>
            <person name="Huang L."/>
            <person name="Wang Z.W."/>
            <person name="Zhao X."/>
            <person name="Zhong W.Y."/>
            <person name="Peng D.H."/>
            <person name="Ahmad S."/>
            <person name="Lan S."/>
            <person name="Zhang J.S."/>
            <person name="Tsai W.C."/>
            <person name="Van de Peer Y."/>
            <person name="Liu Z.J."/>
        </authorList>
    </citation>
    <scope>NUCLEOTIDE SEQUENCE</scope>
    <source>
        <strain evidence="8">SCP</strain>
    </source>
</reference>
<dbReference type="GO" id="GO:0000987">
    <property type="term" value="F:cis-regulatory region sequence-specific DNA binding"/>
    <property type="evidence" value="ECO:0007669"/>
    <property type="project" value="InterPro"/>
</dbReference>